<name>A0A803NAM3_CHEQI</name>
<reference evidence="2" key="1">
    <citation type="journal article" date="2017" name="Nature">
        <title>The genome of Chenopodium quinoa.</title>
        <authorList>
            <person name="Jarvis D.E."/>
            <person name="Ho Y.S."/>
            <person name="Lightfoot D.J."/>
            <person name="Schmoeckel S.M."/>
            <person name="Li B."/>
            <person name="Borm T.J.A."/>
            <person name="Ohyanagi H."/>
            <person name="Mineta K."/>
            <person name="Michell C.T."/>
            <person name="Saber N."/>
            <person name="Kharbatia N.M."/>
            <person name="Rupper R.R."/>
            <person name="Sharp A.R."/>
            <person name="Dally N."/>
            <person name="Boughton B.A."/>
            <person name="Woo Y.H."/>
            <person name="Gao G."/>
            <person name="Schijlen E.G.W.M."/>
            <person name="Guo X."/>
            <person name="Momin A.A."/>
            <person name="Negrao S."/>
            <person name="Al-Babili S."/>
            <person name="Gehring C."/>
            <person name="Roessner U."/>
            <person name="Jung C."/>
            <person name="Murphy K."/>
            <person name="Arold S.T."/>
            <person name="Gojobori T."/>
            <person name="van der Linden C.G."/>
            <person name="van Loo E.N."/>
            <person name="Jellen E.N."/>
            <person name="Maughan P.J."/>
            <person name="Tester M."/>
        </authorList>
    </citation>
    <scope>NUCLEOTIDE SEQUENCE [LARGE SCALE GENOMIC DNA]</scope>
    <source>
        <strain evidence="2">cv. PI 614886</strain>
    </source>
</reference>
<keyword evidence="1" id="KW-1133">Transmembrane helix</keyword>
<accession>A0A803NAM3</accession>
<keyword evidence="3" id="KW-1185">Reference proteome</keyword>
<evidence type="ECO:0000313" key="2">
    <source>
        <dbReference type="EnsemblPlants" id="AUR62043063-RA:cds"/>
    </source>
</evidence>
<keyword evidence="1" id="KW-0472">Membrane</keyword>
<feature type="transmembrane region" description="Helical" evidence="1">
    <location>
        <begin position="209"/>
        <end position="230"/>
    </location>
</feature>
<dbReference type="CDD" id="cd00303">
    <property type="entry name" value="retropepsin_like"/>
    <property type="match status" value="1"/>
</dbReference>
<evidence type="ECO:0000313" key="3">
    <source>
        <dbReference type="Proteomes" id="UP000596660"/>
    </source>
</evidence>
<dbReference type="SUPFAM" id="SSF50630">
    <property type="entry name" value="Acid proteases"/>
    <property type="match status" value="1"/>
</dbReference>
<dbReference type="Pfam" id="PF08284">
    <property type="entry name" value="RVP_2"/>
    <property type="match status" value="1"/>
</dbReference>
<keyword evidence="1" id="KW-0812">Transmembrane</keyword>
<dbReference type="Proteomes" id="UP000596660">
    <property type="component" value="Unplaced"/>
</dbReference>
<dbReference type="EnsemblPlants" id="AUR62043063-RA">
    <property type="protein sequence ID" value="AUR62043063-RA:cds"/>
    <property type="gene ID" value="AUR62043063"/>
</dbReference>
<dbReference type="Gene3D" id="2.40.70.10">
    <property type="entry name" value="Acid Proteases"/>
    <property type="match status" value="1"/>
</dbReference>
<dbReference type="InterPro" id="IPR021109">
    <property type="entry name" value="Peptidase_aspartic_dom_sf"/>
</dbReference>
<reference evidence="2" key="2">
    <citation type="submission" date="2021-03" db="UniProtKB">
        <authorList>
            <consortium name="EnsemblPlants"/>
        </authorList>
    </citation>
    <scope>IDENTIFICATION</scope>
</reference>
<sequence>MGSLRIMGSVKATFEAEGCSNVVKVSILPRPKGKLMFVEALVNGRASKELVDMGASHKFIAKEEASKLGVKYTKEPGTLKTVNTSPVPILGIARKVPLCLGEWSGTVDLTVVNMDDFSLALGLEFMDSVRPFSFERDGSMTIVKDQGAWSVPITWEEVEAKMISTIQLEKGVKKGQETFLATLVEDEPCGGEVPTEVVGVLKEFKDEGLMWLLMLLVARPSLLVLAVSLATSLDGSRMD</sequence>
<dbReference type="AlphaFoldDB" id="A0A803NAM3"/>
<protein>
    <submittedName>
        <fullName evidence="2">Uncharacterized protein</fullName>
    </submittedName>
</protein>
<dbReference type="Gramene" id="AUR62043063-RA">
    <property type="protein sequence ID" value="AUR62043063-RA:cds"/>
    <property type="gene ID" value="AUR62043063"/>
</dbReference>
<organism evidence="2 3">
    <name type="scientific">Chenopodium quinoa</name>
    <name type="common">Quinoa</name>
    <dbReference type="NCBI Taxonomy" id="63459"/>
    <lineage>
        <taxon>Eukaryota</taxon>
        <taxon>Viridiplantae</taxon>
        <taxon>Streptophyta</taxon>
        <taxon>Embryophyta</taxon>
        <taxon>Tracheophyta</taxon>
        <taxon>Spermatophyta</taxon>
        <taxon>Magnoliopsida</taxon>
        <taxon>eudicotyledons</taxon>
        <taxon>Gunneridae</taxon>
        <taxon>Pentapetalae</taxon>
        <taxon>Caryophyllales</taxon>
        <taxon>Chenopodiaceae</taxon>
        <taxon>Chenopodioideae</taxon>
        <taxon>Atripliceae</taxon>
        <taxon>Chenopodium</taxon>
    </lineage>
</organism>
<proteinExistence type="predicted"/>
<evidence type="ECO:0000256" key="1">
    <source>
        <dbReference type="SAM" id="Phobius"/>
    </source>
</evidence>